<dbReference type="EMBL" id="JAVDQG010000006">
    <property type="protein sequence ID" value="MDR6226873.1"/>
    <property type="molecule type" value="Genomic_DNA"/>
</dbReference>
<dbReference type="Pfam" id="PF01381">
    <property type="entry name" value="HTH_3"/>
    <property type="match status" value="1"/>
</dbReference>
<dbReference type="SMART" id="SM00028">
    <property type="entry name" value="TPR"/>
    <property type="match status" value="6"/>
</dbReference>
<evidence type="ECO:0000313" key="2">
    <source>
        <dbReference type="EMBL" id="MDR6226873.1"/>
    </source>
</evidence>
<dbReference type="SUPFAM" id="SSF48452">
    <property type="entry name" value="TPR-like"/>
    <property type="match status" value="2"/>
</dbReference>
<organism evidence="2 3">
    <name type="scientific">Desmospora profundinema</name>
    <dbReference type="NCBI Taxonomy" id="1571184"/>
    <lineage>
        <taxon>Bacteria</taxon>
        <taxon>Bacillati</taxon>
        <taxon>Bacillota</taxon>
        <taxon>Bacilli</taxon>
        <taxon>Bacillales</taxon>
        <taxon>Thermoactinomycetaceae</taxon>
        <taxon>Desmospora</taxon>
    </lineage>
</organism>
<evidence type="ECO:0000259" key="1">
    <source>
        <dbReference type="PROSITE" id="PS50943"/>
    </source>
</evidence>
<evidence type="ECO:0000313" key="3">
    <source>
        <dbReference type="Proteomes" id="UP001185012"/>
    </source>
</evidence>
<dbReference type="InterPro" id="IPR053163">
    <property type="entry name" value="HTH-type_regulator_Rgg"/>
</dbReference>
<feature type="domain" description="HTH cro/C1-type" evidence="1">
    <location>
        <begin position="5"/>
        <end position="58"/>
    </location>
</feature>
<accession>A0ABU1IQ19</accession>
<name>A0ABU1IQ19_9BACL</name>
<protein>
    <submittedName>
        <fullName evidence="2">Tetratricopeptide (TPR) repeat protein</fullName>
    </submittedName>
</protein>
<dbReference type="CDD" id="cd00093">
    <property type="entry name" value="HTH_XRE"/>
    <property type="match status" value="1"/>
</dbReference>
<dbReference type="Gene3D" id="1.25.40.10">
    <property type="entry name" value="Tetratricopeptide repeat domain"/>
    <property type="match status" value="1"/>
</dbReference>
<dbReference type="Gene3D" id="1.10.260.40">
    <property type="entry name" value="lambda repressor-like DNA-binding domains"/>
    <property type="match status" value="1"/>
</dbReference>
<dbReference type="InterPro" id="IPR010982">
    <property type="entry name" value="Lambda_DNA-bd_dom_sf"/>
</dbReference>
<reference evidence="2 3" key="1">
    <citation type="submission" date="2023-07" db="EMBL/GenBank/DDBJ databases">
        <title>Genomic Encyclopedia of Type Strains, Phase IV (KMG-IV): sequencing the most valuable type-strain genomes for metagenomic binning, comparative biology and taxonomic classification.</title>
        <authorList>
            <person name="Goeker M."/>
        </authorList>
    </citation>
    <scope>NUCLEOTIDE SEQUENCE [LARGE SCALE GENOMIC DNA]</scope>
    <source>
        <strain evidence="2 3">DSM 45903</strain>
    </source>
</reference>
<dbReference type="Pfam" id="PF13181">
    <property type="entry name" value="TPR_8"/>
    <property type="match status" value="2"/>
</dbReference>
<dbReference type="InterPro" id="IPR011990">
    <property type="entry name" value="TPR-like_helical_dom_sf"/>
</dbReference>
<dbReference type="SUPFAM" id="SSF47413">
    <property type="entry name" value="lambda repressor-like DNA-binding domains"/>
    <property type="match status" value="1"/>
</dbReference>
<proteinExistence type="predicted"/>
<dbReference type="Proteomes" id="UP001185012">
    <property type="component" value="Unassembled WGS sequence"/>
</dbReference>
<dbReference type="InterPro" id="IPR019734">
    <property type="entry name" value="TPR_rpt"/>
</dbReference>
<dbReference type="RefSeq" id="WP_309867364.1">
    <property type="nucleotide sequence ID" value="NZ_JAVDQG010000006.1"/>
</dbReference>
<dbReference type="SMART" id="SM00530">
    <property type="entry name" value="HTH_XRE"/>
    <property type="match status" value="1"/>
</dbReference>
<dbReference type="InterPro" id="IPR001387">
    <property type="entry name" value="Cro/C1-type_HTH"/>
</dbReference>
<dbReference type="PANTHER" id="PTHR37038">
    <property type="entry name" value="TRANSCRIPTIONAL REGULATOR-RELATED"/>
    <property type="match status" value="1"/>
</dbReference>
<comment type="caution">
    <text evidence="2">The sequence shown here is derived from an EMBL/GenBank/DDBJ whole genome shotgun (WGS) entry which is preliminary data.</text>
</comment>
<keyword evidence="3" id="KW-1185">Reference proteome</keyword>
<gene>
    <name evidence="2" type="ORF">JOE21_002883</name>
</gene>
<dbReference type="PROSITE" id="PS50943">
    <property type="entry name" value="HTH_CROC1"/>
    <property type="match status" value="1"/>
</dbReference>
<sequence>MGKIIRQTRKERGLRLEDLADQNISPATISNIERGVSHVSKRKILYIMERLDLDESVIPKMLLQEKEQTDEILLKLMSIESLIDAKQLKKASFYLDKVKLNENHPLLAFHHYLKAKCLLAEEKYNRAEKLFFKAIQFEDLCPEQNIKSCSYNNLGYIFFYRNDLNRALYFTEKGIESFIDNKSGKSLWFMLYRNKAIYLERLGNLHASYQTILQVWDEKGDIEDSDTLLTLYWIRSEVSRKMGMYEEAIEFATRGIRIAAKNKVYYSLLTLWIVLGSVYMNLKEWESAETCLITARSLEENLPSHLVSQTNVYSRLSVLYMRIGKETQAFETIKKSIDASEKINNAPYLINDLLILANFHKKNGNLTNSIQQYKKALELCRKYNYEKKEKQVIYQMALCTMLSEENRITYLKELYALQKEFQIGYHQDPKDIF</sequence>